<organism evidence="1 2">
    <name type="scientific">Actinophytocola oryzae</name>
    <dbReference type="NCBI Taxonomy" id="502181"/>
    <lineage>
        <taxon>Bacteria</taxon>
        <taxon>Bacillati</taxon>
        <taxon>Actinomycetota</taxon>
        <taxon>Actinomycetes</taxon>
        <taxon>Pseudonocardiales</taxon>
        <taxon>Pseudonocardiaceae</taxon>
    </lineage>
</organism>
<dbReference type="Pfam" id="PF14103">
    <property type="entry name" value="DUF4276"/>
    <property type="match status" value="1"/>
</dbReference>
<dbReference type="InterPro" id="IPR025455">
    <property type="entry name" value="DUF4276"/>
</dbReference>
<dbReference type="RefSeq" id="WP_243866659.1">
    <property type="nucleotide sequence ID" value="NZ_SOCP01000008.1"/>
</dbReference>
<gene>
    <name evidence="1" type="ORF">CLV71_108346</name>
</gene>
<evidence type="ECO:0000313" key="2">
    <source>
        <dbReference type="Proteomes" id="UP000294927"/>
    </source>
</evidence>
<protein>
    <submittedName>
        <fullName evidence="1">Uncharacterized protein DUF4276</fullName>
    </submittedName>
</protein>
<evidence type="ECO:0000313" key="1">
    <source>
        <dbReference type="EMBL" id="TDV48985.1"/>
    </source>
</evidence>
<name>A0A4R7VIG2_9PSEU</name>
<dbReference type="AlphaFoldDB" id="A0A4R7VIG2"/>
<reference evidence="1 2" key="1">
    <citation type="submission" date="2019-03" db="EMBL/GenBank/DDBJ databases">
        <title>Genomic Encyclopedia of Archaeal and Bacterial Type Strains, Phase II (KMG-II): from individual species to whole genera.</title>
        <authorList>
            <person name="Goeker M."/>
        </authorList>
    </citation>
    <scope>NUCLEOTIDE SEQUENCE [LARGE SCALE GENOMIC DNA]</scope>
    <source>
        <strain evidence="1 2">DSM 45499</strain>
    </source>
</reference>
<keyword evidence="2" id="KW-1185">Reference proteome</keyword>
<accession>A0A4R7VIG2</accession>
<comment type="caution">
    <text evidence="1">The sequence shown here is derived from an EMBL/GenBank/DDBJ whole genome shotgun (WGS) entry which is preliminary data.</text>
</comment>
<dbReference type="EMBL" id="SOCP01000008">
    <property type="protein sequence ID" value="TDV48985.1"/>
    <property type="molecule type" value="Genomic_DNA"/>
</dbReference>
<proteinExistence type="predicted"/>
<sequence length="207" mass="23439">MTVTGPVRLEVLVEEPSAELALRSLLPRIVPECPFKIYIFNGKHDLLRRLPQRLRAYSSYWSEANLRVVVLLDRDGDDCVRLKAELERIAVASSLPSHAVMFRIVIEELEAWFLGDVPALCHAYPRLPASLGQQDGYRDPDAVRGTWEALERVLRKHGYHRKGLAKYVAAGEVAPHMDVDNNRSRSFQVFRDGLRRLVKEGGRGAQA</sequence>
<dbReference type="Proteomes" id="UP000294927">
    <property type="component" value="Unassembled WGS sequence"/>
</dbReference>